<feature type="binding site" evidence="9">
    <location>
        <position position="297"/>
    </location>
    <ligand>
        <name>ATP</name>
        <dbReference type="ChEBI" id="CHEBI:30616"/>
    </ligand>
</feature>
<comment type="catalytic activity">
    <reaction evidence="7">
        <text>L-aspartate + L-glutamine + ATP + H2O = L-asparagine + L-glutamate + AMP + diphosphate + H(+)</text>
        <dbReference type="Rhea" id="RHEA:12228"/>
        <dbReference type="ChEBI" id="CHEBI:15377"/>
        <dbReference type="ChEBI" id="CHEBI:15378"/>
        <dbReference type="ChEBI" id="CHEBI:29985"/>
        <dbReference type="ChEBI" id="CHEBI:29991"/>
        <dbReference type="ChEBI" id="CHEBI:30616"/>
        <dbReference type="ChEBI" id="CHEBI:33019"/>
        <dbReference type="ChEBI" id="CHEBI:58048"/>
        <dbReference type="ChEBI" id="CHEBI:58359"/>
        <dbReference type="ChEBI" id="CHEBI:456215"/>
        <dbReference type="EC" id="6.3.5.4"/>
    </reaction>
</comment>
<evidence type="ECO:0000256" key="5">
    <source>
        <dbReference type="ARBA" id="ARBA00022840"/>
    </source>
</evidence>
<comment type="caution">
    <text evidence="12">The sequence shown here is derived from an EMBL/GenBank/DDBJ whole genome shotgun (WGS) entry which is preliminary data.</text>
</comment>
<protein>
    <recommendedName>
        <fullName evidence="3">asparagine synthase (glutamine-hydrolyzing)</fullName>
        <ecNumber evidence="3">6.3.5.4</ecNumber>
    </recommendedName>
</protein>
<dbReference type="EC" id="6.3.5.4" evidence="3"/>
<keyword evidence="6 8" id="KW-0315">Glutamine amidotransferase</keyword>
<reference evidence="12" key="1">
    <citation type="submission" date="2021-11" db="EMBL/GenBank/DDBJ databases">
        <title>BS-T2-15 a new species belonging to the Comamonadaceae family isolated from the soil of a French oak forest.</title>
        <authorList>
            <person name="Mieszkin S."/>
            <person name="Alain K."/>
        </authorList>
    </citation>
    <scope>NUCLEOTIDE SEQUENCE</scope>
    <source>
        <strain evidence="12">BS-T2-15</strain>
    </source>
</reference>
<dbReference type="Pfam" id="PF00733">
    <property type="entry name" value="Asn_synthase"/>
    <property type="match status" value="1"/>
</dbReference>
<feature type="binding site" evidence="9">
    <location>
        <position position="106"/>
    </location>
    <ligand>
        <name>L-glutamine</name>
        <dbReference type="ChEBI" id="CHEBI:58359"/>
    </ligand>
</feature>
<proteinExistence type="inferred from homology"/>
<keyword evidence="13" id="KW-1185">Reference proteome</keyword>
<dbReference type="PANTHER" id="PTHR43284">
    <property type="entry name" value="ASPARAGINE SYNTHETASE (GLUTAMINE-HYDROLYZING)"/>
    <property type="match status" value="1"/>
</dbReference>
<dbReference type="PANTHER" id="PTHR43284:SF1">
    <property type="entry name" value="ASPARAGINE SYNTHETASE"/>
    <property type="match status" value="1"/>
</dbReference>
<dbReference type="CDD" id="cd00712">
    <property type="entry name" value="AsnB"/>
    <property type="match status" value="1"/>
</dbReference>
<dbReference type="InterPro" id="IPR001962">
    <property type="entry name" value="Asn_synthase"/>
</dbReference>
<keyword evidence="12" id="KW-0436">Ligase</keyword>
<accession>A0A9X1YKR1</accession>
<keyword evidence="8" id="KW-0028">Amino-acid biosynthesis</keyword>
<dbReference type="InterPro" id="IPR017932">
    <property type="entry name" value="GATase_2_dom"/>
</dbReference>
<evidence type="ECO:0000256" key="1">
    <source>
        <dbReference type="ARBA" id="ARBA00005187"/>
    </source>
</evidence>
<feature type="active site" description="For GATase activity" evidence="8">
    <location>
        <position position="2"/>
    </location>
</feature>
<gene>
    <name evidence="12" type="primary">asnB</name>
    <name evidence="12" type="ORF">LPC04_21845</name>
</gene>
<dbReference type="GO" id="GO:0005829">
    <property type="term" value="C:cytosol"/>
    <property type="evidence" value="ECO:0007669"/>
    <property type="project" value="TreeGrafter"/>
</dbReference>
<evidence type="ECO:0000313" key="12">
    <source>
        <dbReference type="EMBL" id="MCK9688359.1"/>
    </source>
</evidence>
<feature type="domain" description="Glutamine amidotransferase type-2" evidence="11">
    <location>
        <begin position="2"/>
        <end position="220"/>
    </location>
</feature>
<evidence type="ECO:0000313" key="13">
    <source>
        <dbReference type="Proteomes" id="UP001139353"/>
    </source>
</evidence>
<dbReference type="Pfam" id="PF13522">
    <property type="entry name" value="GATase_6"/>
    <property type="match status" value="1"/>
</dbReference>
<dbReference type="Proteomes" id="UP001139353">
    <property type="component" value="Unassembled WGS sequence"/>
</dbReference>
<evidence type="ECO:0000256" key="8">
    <source>
        <dbReference type="PIRSR" id="PIRSR001589-1"/>
    </source>
</evidence>
<dbReference type="InterPro" id="IPR051786">
    <property type="entry name" value="ASN_synthetase/amidase"/>
</dbReference>
<dbReference type="GO" id="GO:0006529">
    <property type="term" value="P:asparagine biosynthetic process"/>
    <property type="evidence" value="ECO:0007669"/>
    <property type="project" value="UniProtKB-KW"/>
</dbReference>
<evidence type="ECO:0000256" key="2">
    <source>
        <dbReference type="ARBA" id="ARBA00005752"/>
    </source>
</evidence>
<dbReference type="Gene3D" id="3.40.50.620">
    <property type="entry name" value="HUPs"/>
    <property type="match status" value="1"/>
</dbReference>
<dbReference type="GO" id="GO:0005524">
    <property type="term" value="F:ATP binding"/>
    <property type="evidence" value="ECO:0007669"/>
    <property type="project" value="UniProtKB-KW"/>
</dbReference>
<dbReference type="Gene3D" id="3.60.20.10">
    <property type="entry name" value="Glutamine Phosphoribosylpyrophosphate, subunit 1, domain 1"/>
    <property type="match status" value="1"/>
</dbReference>
<keyword evidence="4 9" id="KW-0547">Nucleotide-binding</keyword>
<sequence length="648" mass="71070">MCGIAGLWQLDCQLGDDQGRARVKAMTDAISYRGPDGEGLWSAPERGIYLGHRRLAIVDLSPAGAQPMASAGGRYVTVFNGEIYNHVELRKALDAEAPPAWRGHSDTETMLYGFERWGIPATLERAVGMFALAVWDREGDCLWLARDRLGEKPLYVTQRGQAVAWASELGALRAGGMLRGDIDPEALASLLQHGYVAEGRSIEAGVSQLPPGHWLRIARDGTRTQQAYWRPFEAAEGPALGDAEALDELERLLRQSIGLQLMADVPVGAFLSGGVDSSLIAALGQKLCDGGLTTFTIGFDEAAYNEAPQAAAVARHLGTRHREVTVRGADALALVPRLSTMYGEPFADPSALPTALLMRAARQEVTVALSGDAGDELFGGYGRYLQYPSTYAATRRVPASLRRRLPGWLGDNGLVDAVGRTVGRPQLGDRVHKGLPLLASRDFPEFAQGFAALWRDPAELMRTPAPRRPRGYGALPGATDALQQAEAMSRHDLTGYLPDDILVKVDRAAMAASLETRTPLLDHRIVDFAFRRPMQQKIRAGRGKWLLRELLQRHVPLALVDRPKQGFSAPIGPWLRGELREWAGDLLQTSLLQRQGLLHAEPVQRCWNEHLAGHRDWSRRLWPVLMLQQWLADRDASRARPEPGAPTS</sequence>
<keyword evidence="8" id="KW-0061">Asparagine biosynthesis</keyword>
<dbReference type="RefSeq" id="WP_275684401.1">
    <property type="nucleotide sequence ID" value="NZ_JAJLJH010000008.1"/>
</dbReference>
<evidence type="ECO:0000256" key="7">
    <source>
        <dbReference type="ARBA" id="ARBA00048741"/>
    </source>
</evidence>
<keyword evidence="5 9" id="KW-0067">ATP-binding</keyword>
<dbReference type="InterPro" id="IPR014729">
    <property type="entry name" value="Rossmann-like_a/b/a_fold"/>
</dbReference>
<evidence type="ECO:0000256" key="6">
    <source>
        <dbReference type="ARBA" id="ARBA00022962"/>
    </source>
</evidence>
<evidence type="ECO:0000256" key="3">
    <source>
        <dbReference type="ARBA" id="ARBA00012737"/>
    </source>
</evidence>
<dbReference type="PROSITE" id="PS51278">
    <property type="entry name" value="GATASE_TYPE_2"/>
    <property type="match status" value="1"/>
</dbReference>
<dbReference type="NCBIfam" id="TIGR01536">
    <property type="entry name" value="asn_synth_AEB"/>
    <property type="match status" value="1"/>
</dbReference>
<feature type="binding site" evidence="9">
    <location>
        <begin position="370"/>
        <end position="371"/>
    </location>
    <ligand>
        <name>ATP</name>
        <dbReference type="ChEBI" id="CHEBI:30616"/>
    </ligand>
</feature>
<dbReference type="SUPFAM" id="SSF56235">
    <property type="entry name" value="N-terminal nucleophile aminohydrolases (Ntn hydrolases)"/>
    <property type="match status" value="1"/>
</dbReference>
<dbReference type="CDD" id="cd01991">
    <property type="entry name" value="Asn_synthase_B_C"/>
    <property type="match status" value="1"/>
</dbReference>
<dbReference type="InterPro" id="IPR033738">
    <property type="entry name" value="AsnB_N"/>
</dbReference>
<dbReference type="PIRSF" id="PIRSF001589">
    <property type="entry name" value="Asn_synthetase_glu-h"/>
    <property type="match status" value="1"/>
</dbReference>
<comment type="pathway">
    <text evidence="1">Amino-acid biosynthesis; L-asparagine biosynthesis; L-asparagine from L-aspartate (L-Gln route): step 1/1.</text>
</comment>
<comment type="similarity">
    <text evidence="2">Belongs to the asparagine synthetase family.</text>
</comment>
<dbReference type="EMBL" id="JAJLJH010000008">
    <property type="protein sequence ID" value="MCK9688359.1"/>
    <property type="molecule type" value="Genomic_DNA"/>
</dbReference>
<evidence type="ECO:0000256" key="4">
    <source>
        <dbReference type="ARBA" id="ARBA00022741"/>
    </source>
</evidence>
<name>A0A9X1YKR1_9BURK</name>
<dbReference type="InterPro" id="IPR029055">
    <property type="entry name" value="Ntn_hydrolases_N"/>
</dbReference>
<evidence type="ECO:0000259" key="11">
    <source>
        <dbReference type="PROSITE" id="PS51278"/>
    </source>
</evidence>
<dbReference type="AlphaFoldDB" id="A0A9X1YKR1"/>
<evidence type="ECO:0000256" key="10">
    <source>
        <dbReference type="PIRSR" id="PIRSR001589-3"/>
    </source>
</evidence>
<organism evidence="12 13">
    <name type="scientific">Scleromatobacter humisilvae</name>
    <dbReference type="NCBI Taxonomy" id="2897159"/>
    <lineage>
        <taxon>Bacteria</taxon>
        <taxon>Pseudomonadati</taxon>
        <taxon>Pseudomonadota</taxon>
        <taxon>Betaproteobacteria</taxon>
        <taxon>Burkholderiales</taxon>
        <taxon>Sphaerotilaceae</taxon>
        <taxon>Scleromatobacter</taxon>
    </lineage>
</organism>
<dbReference type="GO" id="GO:0004066">
    <property type="term" value="F:asparagine synthase (glutamine-hydrolyzing) activity"/>
    <property type="evidence" value="ECO:0007669"/>
    <property type="project" value="UniProtKB-EC"/>
</dbReference>
<evidence type="ECO:0000256" key="9">
    <source>
        <dbReference type="PIRSR" id="PIRSR001589-2"/>
    </source>
</evidence>
<dbReference type="InterPro" id="IPR006426">
    <property type="entry name" value="Asn_synth_AEB"/>
</dbReference>
<dbReference type="SUPFAM" id="SSF52402">
    <property type="entry name" value="Adenine nucleotide alpha hydrolases-like"/>
    <property type="match status" value="1"/>
</dbReference>
<feature type="site" description="Important for beta-aspartyl-AMP intermediate formation" evidence="10">
    <location>
        <position position="372"/>
    </location>
</feature>